<dbReference type="EMBL" id="LBYI01000017">
    <property type="protein sequence ID" value="KKR49922.1"/>
    <property type="molecule type" value="Genomic_DNA"/>
</dbReference>
<accession>A0A0G0UIC6</accession>
<comment type="caution">
    <text evidence="1">The sequence shown here is derived from an EMBL/GenBank/DDBJ whole genome shotgun (WGS) entry which is preliminary data.</text>
</comment>
<gene>
    <name evidence="1" type="ORF">UT84_C0017G0010</name>
</gene>
<evidence type="ECO:0000313" key="1">
    <source>
        <dbReference type="EMBL" id="KKR49922.1"/>
    </source>
</evidence>
<proteinExistence type="predicted"/>
<sequence>MPSQGSGINGHLCKMRASLDELVIRISSQIDQLVYGSVYTPQVVRFTPSKVPPEDG</sequence>
<dbReference type="Proteomes" id="UP000034531">
    <property type="component" value="Unassembled WGS sequence"/>
</dbReference>
<evidence type="ECO:0000313" key="2">
    <source>
        <dbReference type="Proteomes" id="UP000034531"/>
    </source>
</evidence>
<protein>
    <submittedName>
        <fullName evidence="1">Uncharacterized protein</fullName>
    </submittedName>
</protein>
<organism evidence="1 2">
    <name type="scientific">Candidatus Curtissbacteria bacterium GW2011_GWA1_40_16</name>
    <dbReference type="NCBI Taxonomy" id="1618405"/>
    <lineage>
        <taxon>Bacteria</taxon>
        <taxon>Candidatus Curtissiibacteriota</taxon>
    </lineage>
</organism>
<reference evidence="1 2" key="1">
    <citation type="journal article" date="2015" name="Nature">
        <title>rRNA introns, odd ribosomes, and small enigmatic genomes across a large radiation of phyla.</title>
        <authorList>
            <person name="Brown C.T."/>
            <person name="Hug L.A."/>
            <person name="Thomas B.C."/>
            <person name="Sharon I."/>
            <person name="Castelle C.J."/>
            <person name="Singh A."/>
            <person name="Wilkins M.J."/>
            <person name="Williams K.H."/>
            <person name="Banfield J.F."/>
        </authorList>
    </citation>
    <scope>NUCLEOTIDE SEQUENCE [LARGE SCALE GENOMIC DNA]</scope>
</reference>
<name>A0A0G0UIC6_9BACT</name>
<dbReference type="AlphaFoldDB" id="A0A0G0UIC6"/>